<protein>
    <submittedName>
        <fullName evidence="3">Short-chain dehydrogenase/reductase SDR</fullName>
    </submittedName>
</protein>
<dbReference type="PRINTS" id="PR00081">
    <property type="entry name" value="GDHRDH"/>
</dbReference>
<gene>
    <name evidence="3" type="ORF">UX85_C0006G0026</name>
</gene>
<organism evidence="3 4">
    <name type="scientific">Candidatus Beckwithbacteria bacterium GW2011_GWB1_47_15</name>
    <dbReference type="NCBI Taxonomy" id="1618371"/>
    <lineage>
        <taxon>Bacteria</taxon>
        <taxon>Candidatus Beckwithiibacteriota</taxon>
    </lineage>
</organism>
<dbReference type="PANTHER" id="PTHR42760:SF133">
    <property type="entry name" value="3-OXOACYL-[ACYL-CARRIER-PROTEIN] REDUCTASE"/>
    <property type="match status" value="1"/>
</dbReference>
<reference evidence="3 4" key="1">
    <citation type="journal article" date="2015" name="Nature">
        <title>rRNA introns, odd ribosomes, and small enigmatic genomes across a large radiation of phyla.</title>
        <authorList>
            <person name="Brown C.T."/>
            <person name="Hug L.A."/>
            <person name="Thomas B.C."/>
            <person name="Sharon I."/>
            <person name="Castelle C.J."/>
            <person name="Singh A."/>
            <person name="Wilkins M.J."/>
            <person name="Williams K.H."/>
            <person name="Banfield J.F."/>
        </authorList>
    </citation>
    <scope>NUCLEOTIDE SEQUENCE [LARGE SCALE GENOMIC DNA]</scope>
</reference>
<dbReference type="SUPFAM" id="SSF51735">
    <property type="entry name" value="NAD(P)-binding Rossmann-fold domains"/>
    <property type="match status" value="1"/>
</dbReference>
<sequence>MSNSIFNLKDKVVLITGAAGIQGPEHVKAFESVGAEVVATDIKGTEIILDVTSPDSINQAVKKIIDQHGYIDVLVNNAGATGKYATDWEQIIKVNLTGTYNCCHIIGAAMNQGSIINVSSIYGLVGPDWSVYDQAEYAGKPMGAPAGYAASKGGVISLTRYFASLYAPKVRVNCVTPGGIFDNQSETFVKKYSAKTMLGRMAKKNEVSGTLLYLASDLSSYVTGENIVVDGGLTARA</sequence>
<proteinExistence type="inferred from homology"/>
<evidence type="ECO:0000256" key="2">
    <source>
        <dbReference type="ARBA" id="ARBA00023002"/>
    </source>
</evidence>
<dbReference type="Gene3D" id="3.40.50.720">
    <property type="entry name" value="NAD(P)-binding Rossmann-like Domain"/>
    <property type="match status" value="1"/>
</dbReference>
<accession>A0A0G1RUR3</accession>
<dbReference type="PATRIC" id="fig|1618371.3.peg.894"/>
<evidence type="ECO:0000256" key="1">
    <source>
        <dbReference type="ARBA" id="ARBA00006484"/>
    </source>
</evidence>
<evidence type="ECO:0000313" key="4">
    <source>
        <dbReference type="Proteomes" id="UP000033860"/>
    </source>
</evidence>
<evidence type="ECO:0000313" key="3">
    <source>
        <dbReference type="EMBL" id="KKU60892.1"/>
    </source>
</evidence>
<name>A0A0G1RUR3_9BACT</name>
<comment type="caution">
    <text evidence="3">The sequence shown here is derived from an EMBL/GenBank/DDBJ whole genome shotgun (WGS) entry which is preliminary data.</text>
</comment>
<dbReference type="Proteomes" id="UP000033860">
    <property type="component" value="Unassembled WGS sequence"/>
</dbReference>
<dbReference type="Pfam" id="PF13561">
    <property type="entry name" value="adh_short_C2"/>
    <property type="match status" value="1"/>
</dbReference>
<comment type="similarity">
    <text evidence="1">Belongs to the short-chain dehydrogenases/reductases (SDR) family.</text>
</comment>
<dbReference type="PRINTS" id="PR00080">
    <property type="entry name" value="SDRFAMILY"/>
</dbReference>
<keyword evidence="2" id="KW-0560">Oxidoreductase</keyword>
<dbReference type="GO" id="GO:0016616">
    <property type="term" value="F:oxidoreductase activity, acting on the CH-OH group of donors, NAD or NADP as acceptor"/>
    <property type="evidence" value="ECO:0007669"/>
    <property type="project" value="TreeGrafter"/>
</dbReference>
<dbReference type="PANTHER" id="PTHR42760">
    <property type="entry name" value="SHORT-CHAIN DEHYDROGENASES/REDUCTASES FAMILY MEMBER"/>
    <property type="match status" value="1"/>
</dbReference>
<dbReference type="EMBL" id="LCNT01000006">
    <property type="protein sequence ID" value="KKU60892.1"/>
    <property type="molecule type" value="Genomic_DNA"/>
</dbReference>
<dbReference type="AlphaFoldDB" id="A0A0G1RUR3"/>
<dbReference type="InterPro" id="IPR036291">
    <property type="entry name" value="NAD(P)-bd_dom_sf"/>
</dbReference>
<dbReference type="InterPro" id="IPR002347">
    <property type="entry name" value="SDR_fam"/>
</dbReference>